<evidence type="ECO:0000256" key="1">
    <source>
        <dbReference type="ARBA" id="ARBA00006068"/>
    </source>
</evidence>
<dbReference type="PANTHER" id="PTHR33392">
    <property type="entry name" value="POLYISOPRENYL-TEICHOIC ACID--PEPTIDOGLYCAN TEICHOIC ACID TRANSFERASE TAGU"/>
    <property type="match status" value="1"/>
</dbReference>
<feature type="region of interest" description="Disordered" evidence="2">
    <location>
        <begin position="307"/>
        <end position="334"/>
    </location>
</feature>
<dbReference type="EMBL" id="CP098755">
    <property type="protein sequence ID" value="USG68320.1"/>
    <property type="molecule type" value="Genomic_DNA"/>
</dbReference>
<accession>A0ABY4WR23</accession>
<keyword evidence="5" id="KW-1185">Reference proteome</keyword>
<feature type="compositionally biased region" description="Polar residues" evidence="2">
    <location>
        <begin position="320"/>
        <end position="334"/>
    </location>
</feature>
<evidence type="ECO:0000259" key="3">
    <source>
        <dbReference type="Pfam" id="PF03816"/>
    </source>
</evidence>
<sequence>MRKIKRLVMFLLLIGILAGGYYGYAFYQFAEDIQQPNLVDHRLEPGETKAAELPVWNGKERVNILLMGVDRRGMKNSGLPRSDSMMLVSVDPVTKRYDLFSILRDTYVDIPDHGSSRINAAIVEGGPELAMETVSNLTGLDVDRYVITDFEGFKHLIDAVGGVEIDVEKNMRYHDPTDKGVYDINLKKGVQRLDGTKALQYVRFRHDATSDYTRTERQRKLMSALASQMKSGTTLFQLPSILKQVTPYIQTNISSMDMLKLAGLGLSLDTQNPGKYQLPPMGAFHESHRAGSVLIPDVEQVQEFIQEALQPAPPEDKEPGSTTATKKTPNDTQS</sequence>
<dbReference type="Proteomes" id="UP001056500">
    <property type="component" value="Chromosome"/>
</dbReference>
<dbReference type="Gene3D" id="3.40.630.190">
    <property type="entry name" value="LCP protein"/>
    <property type="match status" value="1"/>
</dbReference>
<dbReference type="PANTHER" id="PTHR33392:SF6">
    <property type="entry name" value="POLYISOPRENYL-TEICHOIC ACID--PEPTIDOGLYCAN TEICHOIC ACID TRANSFERASE TAGU"/>
    <property type="match status" value="1"/>
</dbReference>
<evidence type="ECO:0000313" key="4">
    <source>
        <dbReference type="EMBL" id="USG68320.1"/>
    </source>
</evidence>
<organism evidence="4 5">
    <name type="scientific">Brevibacillus ruminantium</name>
    <dbReference type="NCBI Taxonomy" id="2950604"/>
    <lineage>
        <taxon>Bacteria</taxon>
        <taxon>Bacillati</taxon>
        <taxon>Bacillota</taxon>
        <taxon>Bacilli</taxon>
        <taxon>Bacillales</taxon>
        <taxon>Paenibacillaceae</taxon>
        <taxon>Brevibacillus</taxon>
    </lineage>
</organism>
<proteinExistence type="inferred from homology"/>
<dbReference type="InterPro" id="IPR004474">
    <property type="entry name" value="LytR_CpsA_psr"/>
</dbReference>
<reference evidence="4" key="1">
    <citation type="submission" date="2022-06" db="EMBL/GenBank/DDBJ databases">
        <title>Genome sequencing of Brevibacillus sp. BB3-R1.</title>
        <authorList>
            <person name="Heo J."/>
            <person name="Lee D."/>
            <person name="Won M."/>
            <person name="Han B.-H."/>
            <person name="Hong S.-B."/>
            <person name="Kwon S.-W."/>
        </authorList>
    </citation>
    <scope>NUCLEOTIDE SEQUENCE</scope>
    <source>
        <strain evidence="4">BB3-R1</strain>
    </source>
</reference>
<name>A0ABY4WR23_9BACL</name>
<dbReference type="InterPro" id="IPR050922">
    <property type="entry name" value="LytR/CpsA/Psr_CW_biosynth"/>
</dbReference>
<evidence type="ECO:0000256" key="2">
    <source>
        <dbReference type="SAM" id="MobiDB-lite"/>
    </source>
</evidence>
<dbReference type="Pfam" id="PF03816">
    <property type="entry name" value="LytR_cpsA_psr"/>
    <property type="match status" value="1"/>
</dbReference>
<feature type="domain" description="Cell envelope-related transcriptional attenuator" evidence="3">
    <location>
        <begin position="81"/>
        <end position="231"/>
    </location>
</feature>
<comment type="similarity">
    <text evidence="1">Belongs to the LytR/CpsA/Psr (LCP) family.</text>
</comment>
<evidence type="ECO:0000313" key="5">
    <source>
        <dbReference type="Proteomes" id="UP001056500"/>
    </source>
</evidence>
<dbReference type="NCBIfam" id="TIGR00350">
    <property type="entry name" value="lytR_cpsA_psr"/>
    <property type="match status" value="1"/>
</dbReference>
<protein>
    <submittedName>
        <fullName evidence="4">LCP family protein</fullName>
    </submittedName>
</protein>
<gene>
    <name evidence="4" type="ORF">NDK47_02955</name>
</gene>